<feature type="region of interest" description="Disordered" evidence="4">
    <location>
        <begin position="208"/>
        <end position="261"/>
    </location>
</feature>
<evidence type="ECO:0000313" key="5">
    <source>
        <dbReference type="EMBL" id="KAF0305072.1"/>
    </source>
</evidence>
<dbReference type="AlphaFoldDB" id="A0A6A4WR10"/>
<feature type="region of interest" description="Disordered" evidence="4">
    <location>
        <begin position="25"/>
        <end position="56"/>
    </location>
</feature>
<dbReference type="GO" id="GO:0007015">
    <property type="term" value="P:actin filament organization"/>
    <property type="evidence" value="ECO:0007669"/>
    <property type="project" value="TreeGrafter"/>
</dbReference>
<keyword evidence="2" id="KW-0963">Cytoplasm</keyword>
<dbReference type="InterPro" id="IPR032675">
    <property type="entry name" value="LRR_dom_sf"/>
</dbReference>
<sequence>MMNQDQYHASLLGKKLDTEEVGWSGITRASRPKAMAPEPPNTTDPEQSIERIKRDDPELRRLNLNNVKTISEEQFGRLCEAASSNSRLEGLLCSNTHMGDTYAEKLVQLIESNPNIKEISIESNFISPPMIARLVKALLVHKSVETFRAANQRSQVLGNKIEMEITKYVEQNPNLLQFGLHFDFNDARARVCNQLQKNRDRLRELRHSGGIAAPTDTTSLEEVMSSEPPNDYSIQLPATDSLPARAGGLRQPASDDRPDGLADDLAAKAVRVAADLSAGLGPITADTEQVARDLTTVARDVDRVAEDVEQAVADVSRTVADITKTAQDVEQLEMRLERDFLDGERR</sequence>
<evidence type="ECO:0000256" key="1">
    <source>
        <dbReference type="ARBA" id="ARBA00004245"/>
    </source>
</evidence>
<evidence type="ECO:0000313" key="6">
    <source>
        <dbReference type="Proteomes" id="UP000440578"/>
    </source>
</evidence>
<dbReference type="GO" id="GO:0030016">
    <property type="term" value="C:myofibril"/>
    <property type="evidence" value="ECO:0007669"/>
    <property type="project" value="TreeGrafter"/>
</dbReference>
<dbReference type="GO" id="GO:0005523">
    <property type="term" value="F:tropomyosin binding"/>
    <property type="evidence" value="ECO:0007669"/>
    <property type="project" value="InterPro"/>
</dbReference>
<evidence type="ECO:0000256" key="2">
    <source>
        <dbReference type="ARBA" id="ARBA00022490"/>
    </source>
</evidence>
<evidence type="ECO:0000256" key="3">
    <source>
        <dbReference type="ARBA" id="ARBA00023212"/>
    </source>
</evidence>
<dbReference type="Proteomes" id="UP000440578">
    <property type="component" value="Unassembled WGS sequence"/>
</dbReference>
<keyword evidence="6" id="KW-1185">Reference proteome</keyword>
<dbReference type="OrthoDB" id="2163268at2759"/>
<dbReference type="PANTHER" id="PTHR10901:SF6">
    <property type="entry name" value="TROPOMODULIN, ISOFORM N"/>
    <property type="match status" value="1"/>
</dbReference>
<accession>A0A6A4WR10</accession>
<name>A0A6A4WR10_AMPAM</name>
<organism evidence="5 6">
    <name type="scientific">Amphibalanus amphitrite</name>
    <name type="common">Striped barnacle</name>
    <name type="synonym">Balanus amphitrite</name>
    <dbReference type="NCBI Taxonomy" id="1232801"/>
    <lineage>
        <taxon>Eukaryota</taxon>
        <taxon>Metazoa</taxon>
        <taxon>Ecdysozoa</taxon>
        <taxon>Arthropoda</taxon>
        <taxon>Crustacea</taxon>
        <taxon>Multicrustacea</taxon>
        <taxon>Cirripedia</taxon>
        <taxon>Thoracica</taxon>
        <taxon>Thoracicalcarea</taxon>
        <taxon>Balanomorpha</taxon>
        <taxon>Balanoidea</taxon>
        <taxon>Balanidae</taxon>
        <taxon>Amphibalaninae</taxon>
        <taxon>Amphibalanus</taxon>
    </lineage>
</organism>
<comment type="caution">
    <text evidence="5">The sequence shown here is derived from an EMBL/GenBank/DDBJ whole genome shotgun (WGS) entry which is preliminary data.</text>
</comment>
<dbReference type="Gene3D" id="3.80.10.10">
    <property type="entry name" value="Ribonuclease Inhibitor"/>
    <property type="match status" value="1"/>
</dbReference>
<dbReference type="InterPro" id="IPR004934">
    <property type="entry name" value="TMOD"/>
</dbReference>
<evidence type="ECO:0000256" key="4">
    <source>
        <dbReference type="SAM" id="MobiDB-lite"/>
    </source>
</evidence>
<dbReference type="FunFam" id="3.80.10.10:FF:000099">
    <property type="entry name" value="Tropomodulin, isoform C"/>
    <property type="match status" value="1"/>
</dbReference>
<gene>
    <name evidence="5" type="primary">unc-94_0</name>
    <name evidence="5" type="ORF">FJT64_000269</name>
</gene>
<comment type="subcellular location">
    <subcellularLocation>
        <location evidence="1">Cytoplasm</location>
        <location evidence="1">Cytoskeleton</location>
    </subcellularLocation>
</comment>
<dbReference type="EMBL" id="VIIS01000780">
    <property type="protein sequence ID" value="KAF0305072.1"/>
    <property type="molecule type" value="Genomic_DNA"/>
</dbReference>
<dbReference type="SUPFAM" id="SSF52047">
    <property type="entry name" value="RNI-like"/>
    <property type="match status" value="1"/>
</dbReference>
<dbReference type="PANTHER" id="PTHR10901">
    <property type="entry name" value="TROPOMODULIN"/>
    <property type="match status" value="1"/>
</dbReference>
<dbReference type="GO" id="GO:0005856">
    <property type="term" value="C:cytoskeleton"/>
    <property type="evidence" value="ECO:0007669"/>
    <property type="project" value="UniProtKB-SubCell"/>
</dbReference>
<keyword evidence="3" id="KW-0206">Cytoskeleton</keyword>
<reference evidence="5 6" key="1">
    <citation type="submission" date="2019-07" db="EMBL/GenBank/DDBJ databases">
        <title>Draft genome assembly of a fouling barnacle, Amphibalanus amphitrite (Darwin, 1854): The first reference genome for Thecostraca.</title>
        <authorList>
            <person name="Kim W."/>
        </authorList>
    </citation>
    <scope>NUCLEOTIDE SEQUENCE [LARGE SCALE GENOMIC DNA]</scope>
    <source>
        <strain evidence="5">SNU_AA5</strain>
        <tissue evidence="5">Soma without cirri and trophi</tissue>
    </source>
</reference>
<dbReference type="GO" id="GO:0030239">
    <property type="term" value="P:myofibril assembly"/>
    <property type="evidence" value="ECO:0007669"/>
    <property type="project" value="TreeGrafter"/>
</dbReference>
<protein>
    <submittedName>
        <fullName evidence="5">Tropomodulin</fullName>
    </submittedName>
</protein>
<dbReference type="GO" id="GO:0051694">
    <property type="term" value="P:pointed-end actin filament capping"/>
    <property type="evidence" value="ECO:0007669"/>
    <property type="project" value="InterPro"/>
</dbReference>
<proteinExistence type="predicted"/>